<keyword evidence="10" id="KW-1185">Reference proteome</keyword>
<dbReference type="CDD" id="cd06261">
    <property type="entry name" value="TM_PBP2"/>
    <property type="match status" value="1"/>
</dbReference>
<feature type="domain" description="ABC transmembrane type-1" evidence="8">
    <location>
        <begin position="66"/>
        <end position="279"/>
    </location>
</feature>
<dbReference type="InterPro" id="IPR035906">
    <property type="entry name" value="MetI-like_sf"/>
</dbReference>
<comment type="caution">
    <text evidence="9">The sequence shown here is derived from an EMBL/GenBank/DDBJ whole genome shotgun (WGS) entry which is preliminary data.</text>
</comment>
<dbReference type="InterPro" id="IPR051393">
    <property type="entry name" value="ABC_transporter_permease"/>
</dbReference>
<evidence type="ECO:0000256" key="6">
    <source>
        <dbReference type="ARBA" id="ARBA00023136"/>
    </source>
</evidence>
<sequence length="288" mass="31918">MIKNRNAAWALAFVGANIILFLIFFLGPALLGLYYSFTDYSGISASFIGLENYIELFQDSSFYGALFRTIVYAGIGVPLIYSVSLGVSLLLTSSKTRGKGLAKIAFFFPWLISPIIAGVIWRWLFGESFGFVNFILGSLGLGSVPWSSNGIMAFVVLFFATVWIGTAFNMLLFMSALVNIPKTYYDAAMIDGANTIQKFWHITLPALRPTSFMVVLLSVFNLMKEFPLIQSLTDGGPGSDTTLLVQYIYETGFNQLNIGYASAASMILFVLLMSFALLRLRGEKRWEN</sequence>
<keyword evidence="6 7" id="KW-0472">Membrane</keyword>
<dbReference type="GO" id="GO:0005886">
    <property type="term" value="C:plasma membrane"/>
    <property type="evidence" value="ECO:0007669"/>
    <property type="project" value="UniProtKB-SubCell"/>
</dbReference>
<gene>
    <name evidence="9" type="ORF">MHA01_32560</name>
</gene>
<evidence type="ECO:0000256" key="4">
    <source>
        <dbReference type="ARBA" id="ARBA00022692"/>
    </source>
</evidence>
<keyword evidence="4 7" id="KW-0812">Transmembrane</keyword>
<keyword evidence="2 7" id="KW-0813">Transport</keyword>
<evidence type="ECO:0000256" key="3">
    <source>
        <dbReference type="ARBA" id="ARBA00022475"/>
    </source>
</evidence>
<dbReference type="Proteomes" id="UP000321051">
    <property type="component" value="Unassembled WGS sequence"/>
</dbReference>
<comment type="similarity">
    <text evidence="7">Belongs to the binding-protein-dependent transport system permease family.</text>
</comment>
<evidence type="ECO:0000256" key="7">
    <source>
        <dbReference type="RuleBase" id="RU363032"/>
    </source>
</evidence>
<feature type="transmembrane region" description="Helical" evidence="7">
    <location>
        <begin position="199"/>
        <end position="223"/>
    </location>
</feature>
<keyword evidence="3" id="KW-1003">Cell membrane</keyword>
<proteinExistence type="inferred from homology"/>
<dbReference type="PROSITE" id="PS50928">
    <property type="entry name" value="ABC_TM1"/>
    <property type="match status" value="1"/>
</dbReference>
<evidence type="ECO:0000259" key="8">
    <source>
        <dbReference type="PROSITE" id="PS50928"/>
    </source>
</evidence>
<dbReference type="GO" id="GO:0055085">
    <property type="term" value="P:transmembrane transport"/>
    <property type="evidence" value="ECO:0007669"/>
    <property type="project" value="InterPro"/>
</dbReference>
<keyword evidence="5 7" id="KW-1133">Transmembrane helix</keyword>
<evidence type="ECO:0000313" key="9">
    <source>
        <dbReference type="EMBL" id="GEK60351.1"/>
    </source>
</evidence>
<dbReference type="EMBL" id="BJUN01000049">
    <property type="protein sequence ID" value="GEK60351.1"/>
    <property type="molecule type" value="Genomic_DNA"/>
</dbReference>
<dbReference type="AlphaFoldDB" id="A0A510YCJ3"/>
<organism evidence="9 10">
    <name type="scientific">Marinococcus halophilus</name>
    <dbReference type="NCBI Taxonomy" id="1371"/>
    <lineage>
        <taxon>Bacteria</taxon>
        <taxon>Bacillati</taxon>
        <taxon>Bacillota</taxon>
        <taxon>Bacilli</taxon>
        <taxon>Bacillales</taxon>
        <taxon>Bacillaceae</taxon>
        <taxon>Marinococcus</taxon>
    </lineage>
</organism>
<dbReference type="InterPro" id="IPR000515">
    <property type="entry name" value="MetI-like"/>
</dbReference>
<feature type="transmembrane region" description="Helical" evidence="7">
    <location>
        <begin position="104"/>
        <end position="124"/>
    </location>
</feature>
<dbReference type="RefSeq" id="WP_233133501.1">
    <property type="nucleotide sequence ID" value="NZ_BJUN01000049.1"/>
</dbReference>
<feature type="transmembrane region" description="Helical" evidence="7">
    <location>
        <begin position="258"/>
        <end position="278"/>
    </location>
</feature>
<reference evidence="9 10" key="1">
    <citation type="submission" date="2019-07" db="EMBL/GenBank/DDBJ databases">
        <title>Whole genome shotgun sequence of Marinococcus halophilus NBRC 102359.</title>
        <authorList>
            <person name="Hosoyama A."/>
            <person name="Uohara A."/>
            <person name="Ohji S."/>
            <person name="Ichikawa N."/>
        </authorList>
    </citation>
    <scope>NUCLEOTIDE SEQUENCE [LARGE SCALE GENOMIC DNA]</scope>
    <source>
        <strain evidence="9 10">NBRC 102359</strain>
    </source>
</reference>
<dbReference type="SUPFAM" id="SSF161098">
    <property type="entry name" value="MetI-like"/>
    <property type="match status" value="1"/>
</dbReference>
<evidence type="ECO:0000313" key="10">
    <source>
        <dbReference type="Proteomes" id="UP000321051"/>
    </source>
</evidence>
<feature type="transmembrane region" description="Helical" evidence="7">
    <location>
        <begin position="151"/>
        <end position="178"/>
    </location>
</feature>
<evidence type="ECO:0000256" key="2">
    <source>
        <dbReference type="ARBA" id="ARBA00022448"/>
    </source>
</evidence>
<accession>A0A510YCJ3</accession>
<dbReference type="PANTHER" id="PTHR30193">
    <property type="entry name" value="ABC TRANSPORTER PERMEASE PROTEIN"/>
    <property type="match status" value="1"/>
</dbReference>
<name>A0A510YCJ3_MARHA</name>
<dbReference type="PANTHER" id="PTHR30193:SF37">
    <property type="entry name" value="INNER MEMBRANE ABC TRANSPORTER PERMEASE PROTEIN YCJO"/>
    <property type="match status" value="1"/>
</dbReference>
<evidence type="ECO:0000256" key="5">
    <source>
        <dbReference type="ARBA" id="ARBA00022989"/>
    </source>
</evidence>
<comment type="subcellular location">
    <subcellularLocation>
        <location evidence="1 7">Cell membrane</location>
        <topology evidence="1 7">Multi-pass membrane protein</topology>
    </subcellularLocation>
</comment>
<dbReference type="Pfam" id="PF00528">
    <property type="entry name" value="BPD_transp_1"/>
    <property type="match status" value="1"/>
</dbReference>
<dbReference type="Gene3D" id="1.10.3720.10">
    <property type="entry name" value="MetI-like"/>
    <property type="match status" value="1"/>
</dbReference>
<evidence type="ECO:0000256" key="1">
    <source>
        <dbReference type="ARBA" id="ARBA00004651"/>
    </source>
</evidence>
<feature type="transmembrane region" description="Helical" evidence="7">
    <location>
        <begin position="7"/>
        <end position="31"/>
    </location>
</feature>
<protein>
    <submittedName>
        <fullName evidence="9">Sugar ABC transporter permease</fullName>
    </submittedName>
</protein>
<feature type="transmembrane region" description="Helical" evidence="7">
    <location>
        <begin position="70"/>
        <end position="92"/>
    </location>
</feature>